<proteinExistence type="predicted"/>
<dbReference type="AlphaFoldDB" id="E5ABN9"/>
<keyword evidence="2" id="KW-1185">Reference proteome</keyword>
<gene>
    <name evidence="1" type="ORF">LEMA_uP022100.1</name>
</gene>
<protein>
    <submittedName>
        <fullName evidence="1">Predicted protein</fullName>
    </submittedName>
</protein>
<organism evidence="2">
    <name type="scientific">Leptosphaeria maculans (strain JN3 / isolate v23.1.3 / race Av1-4-5-6-7-8)</name>
    <name type="common">Blackleg fungus</name>
    <name type="synonym">Phoma lingam</name>
    <dbReference type="NCBI Taxonomy" id="985895"/>
    <lineage>
        <taxon>Eukaryota</taxon>
        <taxon>Fungi</taxon>
        <taxon>Dikarya</taxon>
        <taxon>Ascomycota</taxon>
        <taxon>Pezizomycotina</taxon>
        <taxon>Dothideomycetes</taxon>
        <taxon>Pleosporomycetidae</taxon>
        <taxon>Pleosporales</taxon>
        <taxon>Pleosporineae</taxon>
        <taxon>Leptosphaeriaceae</taxon>
        <taxon>Plenodomus</taxon>
        <taxon>Plenodomus lingam/Leptosphaeria maculans species complex</taxon>
    </lineage>
</organism>
<name>E5ABN9_LEPMJ</name>
<dbReference type="EMBL" id="FP929138">
    <property type="protein sequence ID" value="CBY01080.1"/>
    <property type="molecule type" value="Genomic_DNA"/>
</dbReference>
<dbReference type="HOGENOM" id="CLU_2740505_0_0_1"/>
<dbReference type="VEuPathDB" id="FungiDB:LEMA_uP022100.1"/>
<evidence type="ECO:0000313" key="1">
    <source>
        <dbReference type="EMBL" id="CBY01080.1"/>
    </source>
</evidence>
<dbReference type="Proteomes" id="UP000002668">
    <property type="component" value="Genome"/>
</dbReference>
<sequence length="71" mass="8042">MDRLRVSKRTAPRFPTSIASRYISDTRRGPPARSRPHTRLLAEIAIAVDVTRMDCNYTTCESRPIQLAAAR</sequence>
<dbReference type="InParanoid" id="E5ABN9"/>
<accession>E5ABN9</accession>
<evidence type="ECO:0000313" key="2">
    <source>
        <dbReference type="Proteomes" id="UP000002668"/>
    </source>
</evidence>
<reference evidence="2" key="1">
    <citation type="journal article" date="2011" name="Nat. Commun.">
        <title>Effector diversification within compartments of the Leptosphaeria maculans genome affected by Repeat-Induced Point mutations.</title>
        <authorList>
            <person name="Rouxel T."/>
            <person name="Grandaubert J."/>
            <person name="Hane J.K."/>
            <person name="Hoede C."/>
            <person name="van de Wouw A.P."/>
            <person name="Couloux A."/>
            <person name="Dominguez V."/>
            <person name="Anthouard V."/>
            <person name="Bally P."/>
            <person name="Bourras S."/>
            <person name="Cozijnsen A.J."/>
            <person name="Ciuffetti L.M."/>
            <person name="Degrave A."/>
            <person name="Dilmaghani A."/>
            <person name="Duret L."/>
            <person name="Fudal I."/>
            <person name="Goodwin S.B."/>
            <person name="Gout L."/>
            <person name="Glaser N."/>
            <person name="Linglin J."/>
            <person name="Kema G.H.J."/>
            <person name="Lapalu N."/>
            <person name="Lawrence C.B."/>
            <person name="May K."/>
            <person name="Meyer M."/>
            <person name="Ollivier B."/>
            <person name="Poulain J."/>
            <person name="Schoch C.L."/>
            <person name="Simon A."/>
            <person name="Spatafora J.W."/>
            <person name="Stachowiak A."/>
            <person name="Turgeon B.G."/>
            <person name="Tyler B.M."/>
            <person name="Vincent D."/>
            <person name="Weissenbach J."/>
            <person name="Amselem J."/>
            <person name="Quesneville H."/>
            <person name="Oliver R.P."/>
            <person name="Wincker P."/>
            <person name="Balesdent M.-H."/>
            <person name="Howlett B.J."/>
        </authorList>
    </citation>
    <scope>NUCLEOTIDE SEQUENCE [LARGE SCALE GENOMIC DNA]</scope>
    <source>
        <strain evidence="2">JN3 / isolate v23.1.3 / race Av1-4-5-6-7-8</strain>
    </source>
</reference>